<accession>A0ABN9IRP8</accession>
<dbReference type="PANTHER" id="PTHR43877">
    <property type="entry name" value="AMINOALKYLPHOSPHONATE N-ACETYLTRANSFERASE-RELATED-RELATED"/>
    <property type="match status" value="1"/>
</dbReference>
<dbReference type="Proteomes" id="UP001189616">
    <property type="component" value="Unassembled WGS sequence"/>
</dbReference>
<evidence type="ECO:0000256" key="2">
    <source>
        <dbReference type="ARBA" id="ARBA00023315"/>
    </source>
</evidence>
<dbReference type="InterPro" id="IPR050832">
    <property type="entry name" value="Bact_Acetyltransf"/>
</dbReference>
<sequence>MSPLVLRLASPQDFAAIRALLVEAGLPVEDVRPERIPHVVVASDDAGLQGCVALEQLGSAALLRSLAVRRTARRRGLDRMLVARAESDARAMGVDQLFLLTTSASGYFETLGYAVVDRDAAPDAMKASSQFAALCLGKIL</sequence>
<evidence type="ECO:0000256" key="1">
    <source>
        <dbReference type="ARBA" id="ARBA00022679"/>
    </source>
</evidence>
<protein>
    <recommendedName>
        <fullName evidence="3">N-acetyltransferase domain-containing protein</fullName>
    </recommendedName>
</protein>
<keyword evidence="5" id="KW-1185">Reference proteome</keyword>
<dbReference type="EMBL" id="CATYWO010000002">
    <property type="protein sequence ID" value="CAJ0787223.1"/>
    <property type="molecule type" value="Genomic_DNA"/>
</dbReference>
<reference evidence="4 5" key="1">
    <citation type="submission" date="2023-07" db="EMBL/GenBank/DDBJ databases">
        <authorList>
            <person name="Peeters C."/>
        </authorList>
    </citation>
    <scope>NUCLEOTIDE SEQUENCE [LARGE SCALE GENOMIC DNA]</scope>
    <source>
        <strain evidence="4 5">LMG 7141</strain>
    </source>
</reference>
<organism evidence="4 5">
    <name type="scientific">Ralstonia condita</name>
    <dbReference type="NCBI Taxonomy" id="3058600"/>
    <lineage>
        <taxon>Bacteria</taxon>
        <taxon>Pseudomonadati</taxon>
        <taxon>Pseudomonadota</taxon>
        <taxon>Betaproteobacteria</taxon>
        <taxon>Burkholderiales</taxon>
        <taxon>Burkholderiaceae</taxon>
        <taxon>Ralstonia</taxon>
    </lineage>
</organism>
<feature type="domain" description="N-acetyltransferase" evidence="3">
    <location>
        <begin position="4"/>
        <end position="140"/>
    </location>
</feature>
<dbReference type="InterPro" id="IPR000182">
    <property type="entry name" value="GNAT_dom"/>
</dbReference>
<dbReference type="Gene3D" id="3.40.630.30">
    <property type="match status" value="1"/>
</dbReference>
<proteinExistence type="predicted"/>
<dbReference type="InterPro" id="IPR016181">
    <property type="entry name" value="Acyl_CoA_acyltransferase"/>
</dbReference>
<dbReference type="Pfam" id="PF13508">
    <property type="entry name" value="Acetyltransf_7"/>
    <property type="match status" value="1"/>
</dbReference>
<keyword evidence="2" id="KW-0012">Acyltransferase</keyword>
<keyword evidence="1" id="KW-0808">Transferase</keyword>
<gene>
    <name evidence="4" type="ORF">LMG7141_01906</name>
</gene>
<evidence type="ECO:0000313" key="5">
    <source>
        <dbReference type="Proteomes" id="UP001189616"/>
    </source>
</evidence>
<evidence type="ECO:0000313" key="4">
    <source>
        <dbReference type="EMBL" id="CAJ0787223.1"/>
    </source>
</evidence>
<dbReference type="CDD" id="cd04301">
    <property type="entry name" value="NAT_SF"/>
    <property type="match status" value="1"/>
</dbReference>
<comment type="caution">
    <text evidence="4">The sequence shown here is derived from an EMBL/GenBank/DDBJ whole genome shotgun (WGS) entry which is preliminary data.</text>
</comment>
<name>A0ABN9IRP8_9RALS</name>
<dbReference type="PROSITE" id="PS51186">
    <property type="entry name" value="GNAT"/>
    <property type="match status" value="1"/>
</dbReference>
<evidence type="ECO:0000259" key="3">
    <source>
        <dbReference type="PROSITE" id="PS51186"/>
    </source>
</evidence>
<dbReference type="SUPFAM" id="SSF55729">
    <property type="entry name" value="Acyl-CoA N-acyltransferases (Nat)"/>
    <property type="match status" value="1"/>
</dbReference>